<evidence type="ECO:0008006" key="6">
    <source>
        <dbReference type="Google" id="ProtNLM"/>
    </source>
</evidence>
<dbReference type="PANTHER" id="PTHR34384:SF5">
    <property type="entry name" value="L-2,3-DIAMINOPROPANOATE--CITRATE LIGASE"/>
    <property type="match status" value="1"/>
</dbReference>
<dbReference type="InterPro" id="IPR007310">
    <property type="entry name" value="Aerobactin_biosyn_IucA/IucC_N"/>
</dbReference>
<accession>A0A0J1JCH6</accession>
<sequence>MINTPATGDSTEHISLSQQASALAEYASLQAFLNAYLREVAGAQWYAGKETENETTRVLPCLKGHPAVEAVVVITLAEGKGELAIAVSYRSKVGCHRFVASWFRQHPLCWSSVSPLRVMHLLSRSLYAQRGKAWGEDPREYELQARLQESHRLMSLYLVSALQRPQPVRQFLVAEQALYVGHWLHPTPKSRQGMLDHHHATYAPECGGCFQLHYFRVHASLISQRSALTVTAEEMLSTALETERLARPGYVVLPIHPLQAQWLLHQEALIPWFAQGMIVDLGRTGPSFSATSSVRSLYHPDLPWMLKFSLPVKITNSLRVNKRHELDAGVVMANLSRKLPFFADHPTFQLVTDPAYITVDLPGQPESGFEVIVRENPFRHGLEEETVTVAALTQAPLPGQDSMLKQLIDTLTTVSCPAAVAASKWFARYWDCAIAPMIRLYDEHGIALEAHQQNSVVTFEQGYPKTYYFRDNQGFYLSAAYRDELTAFEADTGMVHDLYFDDAMIRDRFTYYLFVNHLFAIIGRLGADGLQQEAVLLAFVRQRLLQLLGEMKGAGRPFLQGLLARPSWPFKANLLTRVEDIDELLTDNEQAVYAWMPNPLLAVSDEEESHALAEYV</sequence>
<protein>
    <recommendedName>
        <fullName evidence="6">Siderophore biosynthesis protein</fullName>
    </recommendedName>
</protein>
<dbReference type="Pfam" id="PF06276">
    <property type="entry name" value="FhuF"/>
    <property type="match status" value="1"/>
</dbReference>
<gene>
    <name evidence="4" type="ORF">ABT58_18340</name>
</gene>
<name>A0A0J1JCH6_9GAMM</name>
<organism evidence="4 5">
    <name type="scientific">Photobacterium aphoticum</name>
    <dbReference type="NCBI Taxonomy" id="754436"/>
    <lineage>
        <taxon>Bacteria</taxon>
        <taxon>Pseudomonadati</taxon>
        <taxon>Pseudomonadota</taxon>
        <taxon>Gammaproteobacteria</taxon>
        <taxon>Vibrionales</taxon>
        <taxon>Vibrionaceae</taxon>
        <taxon>Photobacterium</taxon>
    </lineage>
</organism>
<feature type="domain" description="Aerobactin siderophore biosynthesis IucA/IucC N-terminal" evidence="2">
    <location>
        <begin position="171"/>
        <end position="394"/>
    </location>
</feature>
<evidence type="ECO:0000259" key="3">
    <source>
        <dbReference type="Pfam" id="PF06276"/>
    </source>
</evidence>
<reference evidence="4 5" key="1">
    <citation type="submission" date="2015-05" db="EMBL/GenBank/DDBJ databases">
        <title>Photobacterium galathea sp. nov.</title>
        <authorList>
            <person name="Machado H."/>
            <person name="Gram L."/>
        </authorList>
    </citation>
    <scope>NUCLEOTIDE SEQUENCE [LARGE SCALE GENOMIC DNA]</scope>
    <source>
        <strain evidence="4 5">DSM 25995</strain>
    </source>
</reference>
<evidence type="ECO:0000313" key="5">
    <source>
        <dbReference type="Proteomes" id="UP000036426"/>
    </source>
</evidence>
<dbReference type="Gene3D" id="1.10.510.40">
    <property type="match status" value="1"/>
</dbReference>
<proteinExistence type="inferred from homology"/>
<dbReference type="RefSeq" id="WP_047875908.1">
    <property type="nucleotide sequence ID" value="NZ_BMYC01000007.1"/>
</dbReference>
<keyword evidence="5" id="KW-1185">Reference proteome</keyword>
<dbReference type="GO" id="GO:0019290">
    <property type="term" value="P:siderophore biosynthetic process"/>
    <property type="evidence" value="ECO:0007669"/>
    <property type="project" value="InterPro"/>
</dbReference>
<dbReference type="PANTHER" id="PTHR34384">
    <property type="entry name" value="L-2,3-DIAMINOPROPANOATE--CITRATE LIGASE"/>
    <property type="match status" value="1"/>
</dbReference>
<evidence type="ECO:0000313" key="4">
    <source>
        <dbReference type="EMBL" id="KLU99296.1"/>
    </source>
</evidence>
<comment type="caution">
    <text evidence="4">The sequence shown here is derived from an EMBL/GenBank/DDBJ whole genome shotgun (WGS) entry which is preliminary data.</text>
</comment>
<dbReference type="Proteomes" id="UP000036426">
    <property type="component" value="Unassembled WGS sequence"/>
</dbReference>
<evidence type="ECO:0000259" key="2">
    <source>
        <dbReference type="Pfam" id="PF04183"/>
    </source>
</evidence>
<feature type="domain" description="Aerobactin siderophore biosynthesis IucA/IucC-like C-terminal" evidence="3">
    <location>
        <begin position="423"/>
        <end position="584"/>
    </location>
</feature>
<dbReference type="PATRIC" id="fig|754436.4.peg.3884"/>
<dbReference type="InterPro" id="IPR022770">
    <property type="entry name" value="IucA/IucC-like_C"/>
</dbReference>
<dbReference type="EMBL" id="LDOV01000034">
    <property type="protein sequence ID" value="KLU99296.1"/>
    <property type="molecule type" value="Genomic_DNA"/>
</dbReference>
<dbReference type="AlphaFoldDB" id="A0A0J1JCH6"/>
<dbReference type="InterPro" id="IPR037455">
    <property type="entry name" value="LucA/IucC-like"/>
</dbReference>
<dbReference type="GO" id="GO:0016881">
    <property type="term" value="F:acid-amino acid ligase activity"/>
    <property type="evidence" value="ECO:0007669"/>
    <property type="project" value="UniProtKB-ARBA"/>
</dbReference>
<evidence type="ECO:0000256" key="1">
    <source>
        <dbReference type="ARBA" id="ARBA00007832"/>
    </source>
</evidence>
<dbReference type="Pfam" id="PF04183">
    <property type="entry name" value="IucA_IucC"/>
    <property type="match status" value="1"/>
</dbReference>
<comment type="similarity">
    <text evidence="1">Belongs to the IucA/IucC family.</text>
</comment>